<feature type="domain" description="Histidine kinase" evidence="4">
    <location>
        <begin position="47"/>
        <end position="272"/>
    </location>
</feature>
<dbReference type="Pfam" id="PF00072">
    <property type="entry name" value="Response_reg"/>
    <property type="match status" value="1"/>
</dbReference>
<accession>A0ABN6VWP0</accession>
<dbReference type="SUPFAM" id="SSF55874">
    <property type="entry name" value="ATPase domain of HSP90 chaperone/DNA topoisomerase II/histidine kinase"/>
    <property type="match status" value="1"/>
</dbReference>
<evidence type="ECO:0000313" key="7">
    <source>
        <dbReference type="EMBL" id="BDV44815.1"/>
    </source>
</evidence>
<sequence>MSRARKIVSARELDLLRRLLTERTEELERTNERLFIANQVKAEFLAHMSREFQRPLDYIVEFATCLRDGVMGAVSREQRIGLETIISRGQGIQRLLERVLALCNSDLGTAVFLPKEFPVDEPLTRVLDQLSETAARQGIAIVAQRDETVGTITADEGKFTFIIDELLTNALHFSDRGGTITVALRPVAARNDAEPGFLEIRVEDQGRGINEDELEHIFKSFEGGAGIATGPGSLGIGLALVKHFVELHGGTISVRSEAGKGSVFTVLLPEKGPPDRLLRTPQVLVAAGSDELLQPLLARLRGEGYAPLIARDGLEALDKGVSLAPDLCILALALPELGGIDVCFRLKSHERSKQIPVMIIAPLRERSIAIRSAQAGADGFFAFPGESRELLLKAKSLIAQKFNYDFLKRNYEIATSEAFTDSLTTLFNRRQFWLSLDHELARAHRYRRSCSLAMIDIDFFKQYNDRHGHLQGDEVLKTAAALFCSSIRHSDIVARYGGEEFVVIMPETDRELALVVGEKLRHAVAEHLFPFRETQPGGKLTVSVGIATFPDDARTGRDLVAAADRALYCAKQRGRNRVEGCVSEPAAGDRSGG</sequence>
<feature type="domain" description="Response regulatory" evidence="5">
    <location>
        <begin position="282"/>
        <end position="398"/>
    </location>
</feature>
<dbReference type="InterPro" id="IPR001789">
    <property type="entry name" value="Sig_transdc_resp-reg_receiver"/>
</dbReference>
<evidence type="ECO:0000259" key="6">
    <source>
        <dbReference type="PROSITE" id="PS50887"/>
    </source>
</evidence>
<dbReference type="Gene3D" id="3.30.70.270">
    <property type="match status" value="1"/>
</dbReference>
<feature type="domain" description="GGDEF" evidence="6">
    <location>
        <begin position="448"/>
        <end position="583"/>
    </location>
</feature>
<dbReference type="CDD" id="cd01949">
    <property type="entry name" value="GGDEF"/>
    <property type="match status" value="1"/>
</dbReference>
<dbReference type="Proteomes" id="UP001317705">
    <property type="component" value="Chromosome"/>
</dbReference>
<dbReference type="InterPro" id="IPR004358">
    <property type="entry name" value="Sig_transdc_His_kin-like_C"/>
</dbReference>
<dbReference type="PROSITE" id="PS50109">
    <property type="entry name" value="HIS_KIN"/>
    <property type="match status" value="1"/>
</dbReference>
<comment type="catalytic activity">
    <reaction evidence="1">
        <text>ATP + protein L-histidine = ADP + protein N-phospho-L-histidine.</text>
        <dbReference type="EC" id="2.7.13.3"/>
    </reaction>
</comment>
<dbReference type="EMBL" id="AP027151">
    <property type="protein sequence ID" value="BDV44815.1"/>
    <property type="molecule type" value="Genomic_DNA"/>
</dbReference>
<dbReference type="SMART" id="SM00267">
    <property type="entry name" value="GGDEF"/>
    <property type="match status" value="1"/>
</dbReference>
<dbReference type="InterPro" id="IPR011006">
    <property type="entry name" value="CheY-like_superfamily"/>
</dbReference>
<name>A0ABN6VWP0_9BACT</name>
<dbReference type="NCBIfam" id="TIGR00254">
    <property type="entry name" value="GGDEF"/>
    <property type="match status" value="1"/>
</dbReference>
<dbReference type="SUPFAM" id="SSF52172">
    <property type="entry name" value="CheY-like"/>
    <property type="match status" value="1"/>
</dbReference>
<dbReference type="RefSeq" id="WP_282000904.1">
    <property type="nucleotide sequence ID" value="NZ_AP027151.1"/>
</dbReference>
<dbReference type="SUPFAM" id="SSF55073">
    <property type="entry name" value="Nucleotide cyclase"/>
    <property type="match status" value="1"/>
</dbReference>
<keyword evidence="7" id="KW-0808">Transferase</keyword>
<dbReference type="SMART" id="SM00448">
    <property type="entry name" value="REC"/>
    <property type="match status" value="1"/>
</dbReference>
<dbReference type="PROSITE" id="PS50110">
    <property type="entry name" value="RESPONSE_REGULATORY"/>
    <property type="match status" value="1"/>
</dbReference>
<dbReference type="PRINTS" id="PR00344">
    <property type="entry name" value="BCTRLSENSOR"/>
</dbReference>
<comment type="catalytic activity">
    <reaction evidence="2">
        <text>2 GTP = 3',3'-c-di-GMP + 2 diphosphate</text>
        <dbReference type="Rhea" id="RHEA:24898"/>
        <dbReference type="ChEBI" id="CHEBI:33019"/>
        <dbReference type="ChEBI" id="CHEBI:37565"/>
        <dbReference type="ChEBI" id="CHEBI:58805"/>
        <dbReference type="EC" id="2.7.7.65"/>
    </reaction>
</comment>
<dbReference type="InterPro" id="IPR036097">
    <property type="entry name" value="HisK_dim/P_sf"/>
</dbReference>
<evidence type="ECO:0000313" key="8">
    <source>
        <dbReference type="Proteomes" id="UP001317705"/>
    </source>
</evidence>
<dbReference type="InterPro" id="IPR050469">
    <property type="entry name" value="Diguanylate_Cyclase"/>
</dbReference>
<dbReference type="InterPro" id="IPR003594">
    <property type="entry name" value="HATPase_dom"/>
</dbReference>
<proteinExistence type="predicted"/>
<protein>
    <submittedName>
        <fullName evidence="7">Histidine kinase</fullName>
    </submittedName>
</protein>
<dbReference type="Gene3D" id="3.30.565.10">
    <property type="entry name" value="Histidine kinase-like ATPase, C-terminal domain"/>
    <property type="match status" value="1"/>
</dbReference>
<dbReference type="InterPro" id="IPR036890">
    <property type="entry name" value="HATPase_C_sf"/>
</dbReference>
<dbReference type="PANTHER" id="PTHR45138">
    <property type="entry name" value="REGULATORY COMPONENTS OF SENSORY TRANSDUCTION SYSTEM"/>
    <property type="match status" value="1"/>
</dbReference>
<dbReference type="InterPro" id="IPR000160">
    <property type="entry name" value="GGDEF_dom"/>
</dbReference>
<keyword evidence="7" id="KW-0418">Kinase</keyword>
<dbReference type="PANTHER" id="PTHR45138:SF9">
    <property type="entry name" value="DIGUANYLATE CYCLASE DGCM-RELATED"/>
    <property type="match status" value="1"/>
</dbReference>
<dbReference type="InterPro" id="IPR043128">
    <property type="entry name" value="Rev_trsase/Diguanyl_cyclase"/>
</dbReference>
<comment type="caution">
    <text evidence="3">Lacks conserved residue(s) required for the propagation of feature annotation.</text>
</comment>
<organism evidence="7 8">
    <name type="scientific">Geotalea uraniireducens</name>
    <dbReference type="NCBI Taxonomy" id="351604"/>
    <lineage>
        <taxon>Bacteria</taxon>
        <taxon>Pseudomonadati</taxon>
        <taxon>Thermodesulfobacteriota</taxon>
        <taxon>Desulfuromonadia</taxon>
        <taxon>Geobacterales</taxon>
        <taxon>Geobacteraceae</taxon>
        <taxon>Geotalea</taxon>
    </lineage>
</organism>
<dbReference type="InterPro" id="IPR029787">
    <property type="entry name" value="Nucleotide_cyclase"/>
</dbReference>
<reference evidence="7 8" key="1">
    <citation type="submission" date="2022-12" db="EMBL/GenBank/DDBJ databases">
        <title>Polyphasic characterization of Geotalea uranireducens NIT-SL11 newly isolated from a complex of sewage sludge and microbially reduced graphene oxide.</title>
        <authorList>
            <person name="Xie L."/>
            <person name="Yoshida N."/>
            <person name="Meng L."/>
        </authorList>
    </citation>
    <scope>NUCLEOTIDE SEQUENCE [LARGE SCALE GENOMIC DNA]</scope>
    <source>
        <strain evidence="7 8">NIT-SL11</strain>
    </source>
</reference>
<evidence type="ECO:0000259" key="5">
    <source>
        <dbReference type="PROSITE" id="PS50110"/>
    </source>
</evidence>
<evidence type="ECO:0000256" key="3">
    <source>
        <dbReference type="PROSITE-ProRule" id="PRU00169"/>
    </source>
</evidence>
<keyword evidence="8" id="KW-1185">Reference proteome</keyword>
<dbReference type="Pfam" id="PF02518">
    <property type="entry name" value="HATPase_c"/>
    <property type="match status" value="1"/>
</dbReference>
<dbReference type="Gene3D" id="3.40.50.2300">
    <property type="match status" value="1"/>
</dbReference>
<dbReference type="SMART" id="SM00387">
    <property type="entry name" value="HATPase_c"/>
    <property type="match status" value="1"/>
</dbReference>
<dbReference type="CDD" id="cd00075">
    <property type="entry name" value="HATPase"/>
    <property type="match status" value="1"/>
</dbReference>
<dbReference type="InterPro" id="IPR005467">
    <property type="entry name" value="His_kinase_dom"/>
</dbReference>
<dbReference type="GO" id="GO:0016301">
    <property type="term" value="F:kinase activity"/>
    <property type="evidence" value="ECO:0007669"/>
    <property type="project" value="UniProtKB-KW"/>
</dbReference>
<dbReference type="PROSITE" id="PS50887">
    <property type="entry name" value="GGDEF"/>
    <property type="match status" value="1"/>
</dbReference>
<evidence type="ECO:0000256" key="2">
    <source>
        <dbReference type="ARBA" id="ARBA00034247"/>
    </source>
</evidence>
<evidence type="ECO:0000259" key="4">
    <source>
        <dbReference type="PROSITE" id="PS50109"/>
    </source>
</evidence>
<gene>
    <name evidence="7" type="ORF">GURASL_37380</name>
</gene>
<dbReference type="Pfam" id="PF00990">
    <property type="entry name" value="GGDEF"/>
    <property type="match status" value="1"/>
</dbReference>
<dbReference type="SUPFAM" id="SSF47384">
    <property type="entry name" value="Homodimeric domain of signal transducing histidine kinase"/>
    <property type="match status" value="1"/>
</dbReference>
<dbReference type="Gene3D" id="1.10.287.130">
    <property type="match status" value="1"/>
</dbReference>
<evidence type="ECO:0000256" key="1">
    <source>
        <dbReference type="ARBA" id="ARBA00000085"/>
    </source>
</evidence>